<gene>
    <name evidence="26" type="ORF">CASFOL_006587</name>
</gene>
<dbReference type="SUPFAM" id="SSF49899">
    <property type="entry name" value="Concanavalin A-like lectins/glucanases"/>
    <property type="match status" value="1"/>
</dbReference>
<dbReference type="AlphaFoldDB" id="A0ABD3EAN8"/>
<dbReference type="Pfam" id="PF00069">
    <property type="entry name" value="Pkinase"/>
    <property type="match status" value="1"/>
</dbReference>
<keyword evidence="13" id="KW-0418">Kinase</keyword>
<keyword evidence="7" id="KW-0723">Serine/threonine-protein kinase</keyword>
<dbReference type="InterPro" id="IPR011009">
    <property type="entry name" value="Kinase-like_dom_sf"/>
</dbReference>
<dbReference type="FunFam" id="2.60.120.200:FF:000086">
    <property type="entry name" value="L-type lectin-domain containing receptor kinase S.4"/>
    <property type="match status" value="1"/>
</dbReference>
<evidence type="ECO:0000256" key="13">
    <source>
        <dbReference type="ARBA" id="ARBA00022777"/>
    </source>
</evidence>
<evidence type="ECO:0000256" key="3">
    <source>
        <dbReference type="ARBA" id="ARBA00008536"/>
    </source>
</evidence>
<evidence type="ECO:0000256" key="24">
    <source>
        <dbReference type="SAM" id="SignalP"/>
    </source>
</evidence>
<evidence type="ECO:0000256" key="11">
    <source>
        <dbReference type="ARBA" id="ARBA00022734"/>
    </source>
</evidence>
<dbReference type="InterPro" id="IPR000719">
    <property type="entry name" value="Prot_kinase_dom"/>
</dbReference>
<dbReference type="PROSITE" id="PS50011">
    <property type="entry name" value="PROTEIN_KINASE_DOM"/>
    <property type="match status" value="1"/>
</dbReference>
<keyword evidence="15 22" id="KW-0067">ATP-binding</keyword>
<keyword evidence="18" id="KW-0675">Receptor</keyword>
<evidence type="ECO:0000256" key="5">
    <source>
        <dbReference type="ARBA" id="ARBA00012513"/>
    </source>
</evidence>
<dbReference type="PROSITE" id="PS00108">
    <property type="entry name" value="PROTEIN_KINASE_ST"/>
    <property type="match status" value="1"/>
</dbReference>
<comment type="similarity">
    <text evidence="3">In the N-terminal section; belongs to the leguminous lectin family.</text>
</comment>
<evidence type="ECO:0000256" key="21">
    <source>
        <dbReference type="ARBA" id="ARBA00048679"/>
    </source>
</evidence>
<dbReference type="InterPro" id="IPR050528">
    <property type="entry name" value="L-type_Lectin-RKs"/>
</dbReference>
<comment type="caution">
    <text evidence="26">The sequence shown here is derived from an EMBL/GenBank/DDBJ whole genome shotgun (WGS) entry which is preliminary data.</text>
</comment>
<comment type="catalytic activity">
    <reaction evidence="20">
        <text>L-threonyl-[protein] + ATP = O-phospho-L-threonyl-[protein] + ADP + H(+)</text>
        <dbReference type="Rhea" id="RHEA:46608"/>
        <dbReference type="Rhea" id="RHEA-COMP:11060"/>
        <dbReference type="Rhea" id="RHEA-COMP:11605"/>
        <dbReference type="ChEBI" id="CHEBI:15378"/>
        <dbReference type="ChEBI" id="CHEBI:30013"/>
        <dbReference type="ChEBI" id="CHEBI:30616"/>
        <dbReference type="ChEBI" id="CHEBI:61977"/>
        <dbReference type="ChEBI" id="CHEBI:456216"/>
        <dbReference type="EC" id="2.7.11.1"/>
    </reaction>
</comment>
<evidence type="ECO:0000256" key="10">
    <source>
        <dbReference type="ARBA" id="ARBA00022729"/>
    </source>
</evidence>
<evidence type="ECO:0000256" key="23">
    <source>
        <dbReference type="SAM" id="Phobius"/>
    </source>
</evidence>
<evidence type="ECO:0000256" key="6">
    <source>
        <dbReference type="ARBA" id="ARBA00022475"/>
    </source>
</evidence>
<feature type="signal peptide" evidence="24">
    <location>
        <begin position="1"/>
        <end position="25"/>
    </location>
</feature>
<evidence type="ECO:0000256" key="22">
    <source>
        <dbReference type="PROSITE-ProRule" id="PRU10141"/>
    </source>
</evidence>
<dbReference type="PANTHER" id="PTHR27007">
    <property type="match status" value="1"/>
</dbReference>
<organism evidence="26 27">
    <name type="scientific">Castilleja foliolosa</name>
    <dbReference type="NCBI Taxonomy" id="1961234"/>
    <lineage>
        <taxon>Eukaryota</taxon>
        <taxon>Viridiplantae</taxon>
        <taxon>Streptophyta</taxon>
        <taxon>Embryophyta</taxon>
        <taxon>Tracheophyta</taxon>
        <taxon>Spermatophyta</taxon>
        <taxon>Magnoliopsida</taxon>
        <taxon>eudicotyledons</taxon>
        <taxon>Gunneridae</taxon>
        <taxon>Pentapetalae</taxon>
        <taxon>asterids</taxon>
        <taxon>lamiids</taxon>
        <taxon>Lamiales</taxon>
        <taxon>Orobanchaceae</taxon>
        <taxon>Pedicularideae</taxon>
        <taxon>Castillejinae</taxon>
        <taxon>Castilleja</taxon>
    </lineage>
</organism>
<evidence type="ECO:0000313" key="27">
    <source>
        <dbReference type="Proteomes" id="UP001632038"/>
    </source>
</evidence>
<comment type="similarity">
    <text evidence="4">In the C-terminal section; belongs to the protein kinase superfamily. Ser/Thr protein kinase family.</text>
</comment>
<evidence type="ECO:0000256" key="2">
    <source>
        <dbReference type="ARBA" id="ARBA00004479"/>
    </source>
</evidence>
<accession>A0ABD3EAN8</accession>
<feature type="binding site" evidence="22">
    <location>
        <position position="372"/>
    </location>
    <ligand>
        <name>ATP</name>
        <dbReference type="ChEBI" id="CHEBI:30616"/>
    </ligand>
</feature>
<dbReference type="FunFam" id="3.30.200.20:FF:000112">
    <property type="entry name" value="Lectin-domain containing receptor kinase A4.3"/>
    <property type="match status" value="1"/>
</dbReference>
<dbReference type="GO" id="GO:0004674">
    <property type="term" value="F:protein serine/threonine kinase activity"/>
    <property type="evidence" value="ECO:0007669"/>
    <property type="project" value="UniProtKB-KW"/>
</dbReference>
<evidence type="ECO:0000259" key="25">
    <source>
        <dbReference type="PROSITE" id="PS50011"/>
    </source>
</evidence>
<dbReference type="InterPro" id="IPR001220">
    <property type="entry name" value="Legume_lectin_dom"/>
</dbReference>
<dbReference type="PROSITE" id="PS00107">
    <property type="entry name" value="PROTEIN_KINASE_ATP"/>
    <property type="match status" value="1"/>
</dbReference>
<evidence type="ECO:0000256" key="7">
    <source>
        <dbReference type="ARBA" id="ARBA00022527"/>
    </source>
</evidence>
<evidence type="ECO:0000256" key="15">
    <source>
        <dbReference type="ARBA" id="ARBA00022840"/>
    </source>
</evidence>
<keyword evidence="19" id="KW-0325">Glycoprotein</keyword>
<keyword evidence="27" id="KW-1185">Reference proteome</keyword>
<keyword evidence="11" id="KW-0430">Lectin</keyword>
<dbReference type="InterPro" id="IPR013320">
    <property type="entry name" value="ConA-like_dom_sf"/>
</dbReference>
<evidence type="ECO:0000256" key="14">
    <source>
        <dbReference type="ARBA" id="ARBA00022821"/>
    </source>
</evidence>
<comment type="subcellular location">
    <subcellularLocation>
        <location evidence="1">Cell membrane</location>
    </subcellularLocation>
    <subcellularLocation>
        <location evidence="2">Membrane</location>
        <topology evidence="2">Single-pass type I membrane protein</topology>
    </subcellularLocation>
</comment>
<dbReference type="GO" id="GO:0042742">
    <property type="term" value="P:defense response to bacterium"/>
    <property type="evidence" value="ECO:0007669"/>
    <property type="project" value="UniProtKB-ARBA"/>
</dbReference>
<dbReference type="GO" id="GO:0005886">
    <property type="term" value="C:plasma membrane"/>
    <property type="evidence" value="ECO:0007669"/>
    <property type="project" value="UniProtKB-SubCell"/>
</dbReference>
<evidence type="ECO:0000256" key="20">
    <source>
        <dbReference type="ARBA" id="ARBA00047899"/>
    </source>
</evidence>
<evidence type="ECO:0000256" key="16">
    <source>
        <dbReference type="ARBA" id="ARBA00022989"/>
    </source>
</evidence>
<keyword evidence="10 24" id="KW-0732">Signal</keyword>
<dbReference type="GO" id="GO:0005524">
    <property type="term" value="F:ATP binding"/>
    <property type="evidence" value="ECO:0007669"/>
    <property type="project" value="UniProtKB-UniRule"/>
</dbReference>
<dbReference type="GO" id="GO:0002229">
    <property type="term" value="P:defense response to oomycetes"/>
    <property type="evidence" value="ECO:0007669"/>
    <property type="project" value="UniProtKB-ARBA"/>
</dbReference>
<evidence type="ECO:0000256" key="1">
    <source>
        <dbReference type="ARBA" id="ARBA00004236"/>
    </source>
</evidence>
<evidence type="ECO:0000313" key="26">
    <source>
        <dbReference type="EMBL" id="KAL3650184.1"/>
    </source>
</evidence>
<dbReference type="Gene3D" id="3.30.200.20">
    <property type="entry name" value="Phosphorylase Kinase, domain 1"/>
    <property type="match status" value="1"/>
</dbReference>
<keyword evidence="14" id="KW-0611">Plant defense</keyword>
<dbReference type="FunFam" id="1.10.510.10:FF:000108">
    <property type="entry name" value="L-type lectin-domain containing receptor kinase S.4"/>
    <property type="match status" value="1"/>
</dbReference>
<evidence type="ECO:0000256" key="17">
    <source>
        <dbReference type="ARBA" id="ARBA00023136"/>
    </source>
</evidence>
<evidence type="ECO:0000256" key="18">
    <source>
        <dbReference type="ARBA" id="ARBA00023170"/>
    </source>
</evidence>
<keyword evidence="9 23" id="KW-0812">Transmembrane</keyword>
<dbReference type="EC" id="2.7.11.1" evidence="5"/>
<dbReference type="GO" id="GO:0030246">
    <property type="term" value="F:carbohydrate binding"/>
    <property type="evidence" value="ECO:0007669"/>
    <property type="project" value="UniProtKB-KW"/>
</dbReference>
<dbReference type="Gene3D" id="2.60.120.200">
    <property type="match status" value="1"/>
</dbReference>
<dbReference type="CDD" id="cd14066">
    <property type="entry name" value="STKc_IRAK"/>
    <property type="match status" value="1"/>
</dbReference>
<keyword evidence="6" id="KW-1003">Cell membrane</keyword>
<keyword evidence="12 22" id="KW-0547">Nucleotide-binding</keyword>
<dbReference type="CDD" id="cd06899">
    <property type="entry name" value="lectin_legume_LecRK_Arcelin_ConA"/>
    <property type="match status" value="1"/>
</dbReference>
<dbReference type="InterPro" id="IPR008271">
    <property type="entry name" value="Ser/Thr_kinase_AS"/>
</dbReference>
<sequence length="666" mass="74659">MAKRIILYLTLLFFLSRTYFSFSQADNDFIFHGFRNAGTKIALNGAAQIEQNGILKLTNVTPRCVGHAFYETPIQFKNGNKTFSFSTAFAFAIVPEYQKLGGHGFAFTLSKSKALTEALPSQYLGLFNQDNFGNFSNHVFAVEFDTVQDFDFGDINDNHVGIDMNSLISNASVAASYFSQNSSRKQELNLKSGKLIQAWVDYDSVKKEINVTLSLSSSKPEFPILSFPVDLSSVLMEYMYVGFSASTGLLASSHYISGWSFGMNGQTRALDLSLCPVPDRNKKHLPFTLGASSLAVIFLILGIGIVFYIFKKIKNSDAVETWELDISPHRFSYKELKTATRGFRDRELIGFGGFGRVYRGTLPDSNTQVAVKRISHESKQGLREFLTEIEIIGRLRHRNLVLLQGWCRRRGDLLLVYDFMSNGSLDKYIYDEPEIVLTWEQRFKIVRNVASGLLYLHEGWEQTVIHRDIKAGNVLLDSEMNGRLGDFGLAKLYEHGSIPSTTRVVGTLGYLAPELTKTGKPTTGSDVFAFGALLLEVVCGRRPIETKAMPEELILLDWVWDKWREGCILEVVDPRLRSVFDEVEVLVVIKLGLLCSDNVPRKRPSMREVVRVLEGELALPDELDGGKFEEDFASVCRSSYDKVSTWSSVDLETGSTSPVSKISLSQ</sequence>
<evidence type="ECO:0000256" key="8">
    <source>
        <dbReference type="ARBA" id="ARBA00022679"/>
    </source>
</evidence>
<dbReference type="Pfam" id="PF00139">
    <property type="entry name" value="Lectin_legB"/>
    <property type="match status" value="1"/>
</dbReference>
<proteinExistence type="inferred from homology"/>
<name>A0ABD3EAN8_9LAMI</name>
<reference evidence="27" key="1">
    <citation type="journal article" date="2024" name="IScience">
        <title>Strigolactones Initiate the Formation of Haustorium-like Structures in Castilleja.</title>
        <authorList>
            <person name="Buerger M."/>
            <person name="Peterson D."/>
            <person name="Chory J."/>
        </authorList>
    </citation>
    <scope>NUCLEOTIDE SEQUENCE [LARGE SCALE GENOMIC DNA]</scope>
</reference>
<dbReference type="EMBL" id="JAVIJP010000007">
    <property type="protein sequence ID" value="KAL3650184.1"/>
    <property type="molecule type" value="Genomic_DNA"/>
</dbReference>
<feature type="domain" description="Protein kinase" evidence="25">
    <location>
        <begin position="343"/>
        <end position="619"/>
    </location>
</feature>
<dbReference type="Gene3D" id="1.10.510.10">
    <property type="entry name" value="Transferase(Phosphotransferase) domain 1"/>
    <property type="match status" value="1"/>
</dbReference>
<keyword evidence="16 23" id="KW-1133">Transmembrane helix</keyword>
<evidence type="ECO:0000256" key="9">
    <source>
        <dbReference type="ARBA" id="ARBA00022692"/>
    </source>
</evidence>
<dbReference type="InterPro" id="IPR017441">
    <property type="entry name" value="Protein_kinase_ATP_BS"/>
</dbReference>
<feature type="transmembrane region" description="Helical" evidence="23">
    <location>
        <begin position="285"/>
        <end position="310"/>
    </location>
</feature>
<dbReference type="SUPFAM" id="SSF56112">
    <property type="entry name" value="Protein kinase-like (PK-like)"/>
    <property type="match status" value="1"/>
</dbReference>
<feature type="chain" id="PRO_5044885838" description="non-specific serine/threonine protein kinase" evidence="24">
    <location>
        <begin position="26"/>
        <end position="666"/>
    </location>
</feature>
<evidence type="ECO:0000256" key="12">
    <source>
        <dbReference type="ARBA" id="ARBA00022741"/>
    </source>
</evidence>
<dbReference type="Proteomes" id="UP001632038">
    <property type="component" value="Unassembled WGS sequence"/>
</dbReference>
<evidence type="ECO:0000256" key="4">
    <source>
        <dbReference type="ARBA" id="ARBA00010217"/>
    </source>
</evidence>
<protein>
    <recommendedName>
        <fullName evidence="5">non-specific serine/threonine protein kinase</fullName>
        <ecNumber evidence="5">2.7.11.1</ecNumber>
    </recommendedName>
</protein>
<comment type="catalytic activity">
    <reaction evidence="21">
        <text>L-seryl-[protein] + ATP = O-phospho-L-seryl-[protein] + ADP + H(+)</text>
        <dbReference type="Rhea" id="RHEA:17989"/>
        <dbReference type="Rhea" id="RHEA-COMP:9863"/>
        <dbReference type="Rhea" id="RHEA-COMP:11604"/>
        <dbReference type="ChEBI" id="CHEBI:15378"/>
        <dbReference type="ChEBI" id="CHEBI:29999"/>
        <dbReference type="ChEBI" id="CHEBI:30616"/>
        <dbReference type="ChEBI" id="CHEBI:83421"/>
        <dbReference type="ChEBI" id="CHEBI:456216"/>
        <dbReference type="EC" id="2.7.11.1"/>
    </reaction>
</comment>
<keyword evidence="8" id="KW-0808">Transferase</keyword>
<dbReference type="SMART" id="SM00220">
    <property type="entry name" value="S_TKc"/>
    <property type="match status" value="1"/>
</dbReference>
<evidence type="ECO:0000256" key="19">
    <source>
        <dbReference type="ARBA" id="ARBA00023180"/>
    </source>
</evidence>
<keyword evidence="17 23" id="KW-0472">Membrane</keyword>